<evidence type="ECO:0000259" key="9">
    <source>
        <dbReference type="Pfam" id="PF00535"/>
    </source>
</evidence>
<proteinExistence type="predicted"/>
<keyword evidence="5" id="KW-0448">Lipopolysaccharide biosynthesis</keyword>
<evidence type="ECO:0000256" key="7">
    <source>
        <dbReference type="ARBA" id="ARBA00023136"/>
    </source>
</evidence>
<keyword evidence="6 8" id="KW-1133">Transmembrane helix</keyword>
<keyword evidence="4 8" id="KW-0812">Transmembrane</keyword>
<dbReference type="InterPro" id="IPR001173">
    <property type="entry name" value="Glyco_trans_2-like"/>
</dbReference>
<comment type="caution">
    <text evidence="10">The sequence shown here is derived from an EMBL/GenBank/DDBJ whole genome shotgun (WGS) entry which is preliminary data.</text>
</comment>
<dbReference type="Gene3D" id="3.90.550.10">
    <property type="entry name" value="Spore Coat Polysaccharide Biosynthesis Protein SpsA, Chain A"/>
    <property type="match status" value="1"/>
</dbReference>
<dbReference type="AlphaFoldDB" id="A0A2H0LLA3"/>
<dbReference type="InterPro" id="IPR050256">
    <property type="entry name" value="Glycosyltransferase_2"/>
</dbReference>
<evidence type="ECO:0000256" key="6">
    <source>
        <dbReference type="ARBA" id="ARBA00022989"/>
    </source>
</evidence>
<dbReference type="GO" id="GO:0009103">
    <property type="term" value="P:lipopolysaccharide biosynthetic process"/>
    <property type="evidence" value="ECO:0007669"/>
    <property type="project" value="UniProtKB-KW"/>
</dbReference>
<accession>A0A2H0LLA3</accession>
<dbReference type="PANTHER" id="PTHR48090:SF3">
    <property type="entry name" value="UNDECAPRENYL-PHOSPHATE 4-DEOXY-4-FORMAMIDO-L-ARABINOSE TRANSFERASE"/>
    <property type="match status" value="1"/>
</dbReference>
<feature type="transmembrane region" description="Helical" evidence="8">
    <location>
        <begin position="260"/>
        <end position="285"/>
    </location>
</feature>
<evidence type="ECO:0000313" key="11">
    <source>
        <dbReference type="Proteomes" id="UP000230859"/>
    </source>
</evidence>
<evidence type="ECO:0000256" key="8">
    <source>
        <dbReference type="SAM" id="Phobius"/>
    </source>
</evidence>
<dbReference type="EMBL" id="PCVY01000072">
    <property type="protein sequence ID" value="PIQ85192.1"/>
    <property type="molecule type" value="Genomic_DNA"/>
</dbReference>
<keyword evidence="1" id="KW-1003">Cell membrane</keyword>
<sequence>MKIQYSVCIPVYNSHQTLETLYERIAATFQPITDRYEIVLVDDGSTDESWAALEKIKKRYSNVKAIRLMRNFGQHNALMCAFRYATGEFLITLDDDLQVFPEDIPLLIKKMAEGYDVVYGAYQKKKHSLFRNFGSGLVQWVYKKVFRLKENLTSFRMVRRQLIELILAYDLNYTFIDGLLAWCTNRIGSVEVRHQARQYGQSGYHLQKLITLSINMMTNFSIAPLQTASLLGVILSIAGFLLGIYFILNKILFGVPIMGFTATVVIITFFSGVQLLSLGLIGEYIGRVHLNINKKPQYLVRQTLD</sequence>
<evidence type="ECO:0000256" key="2">
    <source>
        <dbReference type="ARBA" id="ARBA00022676"/>
    </source>
</evidence>
<organism evidence="10 11">
    <name type="scientific">Candidatus Abzuiibacterium crystallinum</name>
    <dbReference type="NCBI Taxonomy" id="1974748"/>
    <lineage>
        <taxon>Bacteria</taxon>
        <taxon>Pseudomonadati</taxon>
        <taxon>Candidatus Omnitrophota</taxon>
        <taxon>Candidatus Abzuiibacterium</taxon>
    </lineage>
</organism>
<keyword evidence="2" id="KW-0328">Glycosyltransferase</keyword>
<protein>
    <submittedName>
        <fullName evidence="10">Glycosyltransferase</fullName>
    </submittedName>
</protein>
<dbReference type="SUPFAM" id="SSF53448">
    <property type="entry name" value="Nucleotide-diphospho-sugar transferases"/>
    <property type="match status" value="1"/>
</dbReference>
<evidence type="ECO:0000256" key="1">
    <source>
        <dbReference type="ARBA" id="ARBA00022475"/>
    </source>
</evidence>
<dbReference type="Proteomes" id="UP000230859">
    <property type="component" value="Unassembled WGS sequence"/>
</dbReference>
<evidence type="ECO:0000256" key="5">
    <source>
        <dbReference type="ARBA" id="ARBA00022985"/>
    </source>
</evidence>
<evidence type="ECO:0000256" key="3">
    <source>
        <dbReference type="ARBA" id="ARBA00022679"/>
    </source>
</evidence>
<dbReference type="GO" id="GO:0099621">
    <property type="term" value="F:undecaprenyl-phosphate 4-deoxy-4-formamido-L-arabinose transferase activity"/>
    <property type="evidence" value="ECO:0007669"/>
    <property type="project" value="TreeGrafter"/>
</dbReference>
<dbReference type="InterPro" id="IPR029044">
    <property type="entry name" value="Nucleotide-diphossugar_trans"/>
</dbReference>
<feature type="domain" description="Glycosyltransferase 2-like" evidence="9">
    <location>
        <begin position="6"/>
        <end position="137"/>
    </location>
</feature>
<dbReference type="Pfam" id="PF00535">
    <property type="entry name" value="Glycos_transf_2"/>
    <property type="match status" value="1"/>
</dbReference>
<dbReference type="GO" id="GO:0005886">
    <property type="term" value="C:plasma membrane"/>
    <property type="evidence" value="ECO:0007669"/>
    <property type="project" value="TreeGrafter"/>
</dbReference>
<keyword evidence="7 8" id="KW-0472">Membrane</keyword>
<feature type="transmembrane region" description="Helical" evidence="8">
    <location>
        <begin position="227"/>
        <end position="248"/>
    </location>
</feature>
<dbReference type="CDD" id="cd04187">
    <property type="entry name" value="DPM1_like_bac"/>
    <property type="match status" value="1"/>
</dbReference>
<reference evidence="10 11" key="1">
    <citation type="submission" date="2017-09" db="EMBL/GenBank/DDBJ databases">
        <title>Depth-based differentiation of microbial function through sediment-hosted aquifers and enrichment of novel symbionts in the deep terrestrial subsurface.</title>
        <authorList>
            <person name="Probst A.J."/>
            <person name="Ladd B."/>
            <person name="Jarett J.K."/>
            <person name="Geller-Mcgrath D.E."/>
            <person name="Sieber C.M."/>
            <person name="Emerson J.B."/>
            <person name="Anantharaman K."/>
            <person name="Thomas B.C."/>
            <person name="Malmstrom R."/>
            <person name="Stieglmeier M."/>
            <person name="Klingl A."/>
            <person name="Woyke T."/>
            <person name="Ryan C.M."/>
            <person name="Banfield J.F."/>
        </authorList>
    </citation>
    <scope>NUCLEOTIDE SEQUENCE [LARGE SCALE GENOMIC DNA]</scope>
    <source>
        <strain evidence="10">CG11_big_fil_rev_8_21_14_0_20_45_26</strain>
    </source>
</reference>
<evidence type="ECO:0000313" key="10">
    <source>
        <dbReference type="EMBL" id="PIQ85192.1"/>
    </source>
</evidence>
<evidence type="ECO:0000256" key="4">
    <source>
        <dbReference type="ARBA" id="ARBA00022692"/>
    </source>
</evidence>
<name>A0A2H0LLA3_9BACT</name>
<dbReference type="PANTHER" id="PTHR48090">
    <property type="entry name" value="UNDECAPRENYL-PHOSPHATE 4-DEOXY-4-FORMAMIDO-L-ARABINOSE TRANSFERASE-RELATED"/>
    <property type="match status" value="1"/>
</dbReference>
<keyword evidence="3 10" id="KW-0808">Transferase</keyword>
<gene>
    <name evidence="10" type="ORF">COV74_09545</name>
</gene>